<dbReference type="SUPFAM" id="SSF56219">
    <property type="entry name" value="DNase I-like"/>
    <property type="match status" value="1"/>
</dbReference>
<protein>
    <recommendedName>
        <fullName evidence="1">FP protein C-terminal domain-containing protein</fullName>
    </recommendedName>
</protein>
<feature type="domain" description="FP protein C-terminal" evidence="1">
    <location>
        <begin position="224"/>
        <end position="261"/>
    </location>
</feature>
<dbReference type="AlphaFoldDB" id="A0A6G0T4M2"/>
<gene>
    <name evidence="2" type="ORF">AGLY_013936</name>
</gene>
<dbReference type="Pfam" id="PF25298">
    <property type="entry name" value="Baculo_FP_2nd"/>
    <property type="match status" value="1"/>
</dbReference>
<keyword evidence="3" id="KW-1185">Reference proteome</keyword>
<evidence type="ECO:0000259" key="1">
    <source>
        <dbReference type="Pfam" id="PF25298"/>
    </source>
</evidence>
<name>A0A6G0T4M2_APHGL</name>
<dbReference type="Proteomes" id="UP000475862">
    <property type="component" value="Unassembled WGS sequence"/>
</dbReference>
<feature type="non-terminal residue" evidence="2">
    <location>
        <position position="421"/>
    </location>
</feature>
<reference evidence="2 3" key="1">
    <citation type="submission" date="2019-08" db="EMBL/GenBank/DDBJ databases">
        <title>The genome of the soybean aphid Biotype 1, its phylome, world population structure and adaptation to the North American continent.</title>
        <authorList>
            <person name="Giordano R."/>
            <person name="Donthu R.K."/>
            <person name="Hernandez A.G."/>
            <person name="Wright C.L."/>
            <person name="Zimin A.V."/>
        </authorList>
    </citation>
    <scope>NUCLEOTIDE SEQUENCE [LARGE SCALE GENOMIC DNA]</scope>
    <source>
        <tissue evidence="2">Whole aphids</tissue>
    </source>
</reference>
<evidence type="ECO:0000313" key="2">
    <source>
        <dbReference type="EMBL" id="KAE9525887.1"/>
    </source>
</evidence>
<dbReference type="InterPro" id="IPR057251">
    <property type="entry name" value="FP_C"/>
</dbReference>
<organism evidence="2 3">
    <name type="scientific">Aphis glycines</name>
    <name type="common">Soybean aphid</name>
    <dbReference type="NCBI Taxonomy" id="307491"/>
    <lineage>
        <taxon>Eukaryota</taxon>
        <taxon>Metazoa</taxon>
        <taxon>Ecdysozoa</taxon>
        <taxon>Arthropoda</taxon>
        <taxon>Hexapoda</taxon>
        <taxon>Insecta</taxon>
        <taxon>Pterygota</taxon>
        <taxon>Neoptera</taxon>
        <taxon>Paraneoptera</taxon>
        <taxon>Hemiptera</taxon>
        <taxon>Sternorrhyncha</taxon>
        <taxon>Aphidomorpha</taxon>
        <taxon>Aphidoidea</taxon>
        <taxon>Aphididae</taxon>
        <taxon>Aphidini</taxon>
        <taxon>Aphis</taxon>
        <taxon>Aphis</taxon>
    </lineage>
</organism>
<accession>A0A6G0T4M2</accession>
<dbReference type="EMBL" id="VYZN01000057">
    <property type="protein sequence ID" value="KAE9525887.1"/>
    <property type="molecule type" value="Genomic_DNA"/>
</dbReference>
<sequence>MPYVVCHKKVFKTITCYVCSLSIHPTCTSLSTCEPNTVDLNNIQSSIHSVLNKLKKLDLLIKSFNEVQESLSFYSNKIDDFSIKLDNVMSKVNDNSKLISVIDNKIFKMQEEIDFLKMSHYRNEQINDVPVTTNESLIDILFKLANLVKINLVKVEVNNIYRIKRANISNNNISNIIIIFNNMNKKIELVKAFKTQFKTKPIVASDLFSNFTSNSIYMNDQLSTYNKKILWVAKQVAKNYYFKFVWTNINGVFMKIKEGNTGIRVSYNSLYMAISKGNLSYYLTAIYRSPSINSEEFLSSFGLYLSDLSPNSNHILCGDINIDLLTMNGFYSACNIPTRITKIFLNLNILNRLIKESKNLFYGKKIIKAGNNSKLIWDCIKEASNTKINKKSVINEIFDKHGNIVTDIKEIANIFNSFFVN</sequence>
<comment type="caution">
    <text evidence="2">The sequence shown here is derived from an EMBL/GenBank/DDBJ whole genome shotgun (WGS) entry which is preliminary data.</text>
</comment>
<proteinExistence type="predicted"/>
<evidence type="ECO:0000313" key="3">
    <source>
        <dbReference type="Proteomes" id="UP000475862"/>
    </source>
</evidence>
<dbReference type="InterPro" id="IPR036691">
    <property type="entry name" value="Endo/exonu/phosph_ase_sf"/>
</dbReference>
<dbReference type="OrthoDB" id="6613821at2759"/>